<protein>
    <recommendedName>
        <fullName evidence="5">YtxH domain-containing protein</fullName>
    </recommendedName>
</protein>
<evidence type="ECO:0000313" key="4">
    <source>
        <dbReference type="Proteomes" id="UP000177383"/>
    </source>
</evidence>
<feature type="compositionally biased region" description="Basic residues" evidence="1">
    <location>
        <begin position="76"/>
        <end position="87"/>
    </location>
</feature>
<feature type="compositionally biased region" description="Basic and acidic residues" evidence="1">
    <location>
        <begin position="61"/>
        <end position="75"/>
    </location>
</feature>
<evidence type="ECO:0008006" key="5">
    <source>
        <dbReference type="Google" id="ProtNLM"/>
    </source>
</evidence>
<organism evidence="3 4">
    <name type="scientific">Candidatus Gottesmanbacteria bacterium RIFCSPHIGHO2_01_FULL_39_10</name>
    <dbReference type="NCBI Taxonomy" id="1798375"/>
    <lineage>
        <taxon>Bacteria</taxon>
        <taxon>Candidatus Gottesmaniibacteriota</taxon>
    </lineage>
</organism>
<comment type="caution">
    <text evidence="3">The sequence shown here is derived from an EMBL/GenBank/DDBJ whole genome shotgun (WGS) entry which is preliminary data.</text>
</comment>
<gene>
    <name evidence="3" type="ORF">A2773_04350</name>
</gene>
<reference evidence="3 4" key="1">
    <citation type="journal article" date="2016" name="Nat. Commun.">
        <title>Thousands of microbial genomes shed light on interconnected biogeochemical processes in an aquifer system.</title>
        <authorList>
            <person name="Anantharaman K."/>
            <person name="Brown C.T."/>
            <person name="Hug L.A."/>
            <person name="Sharon I."/>
            <person name="Castelle C.J."/>
            <person name="Probst A.J."/>
            <person name="Thomas B.C."/>
            <person name="Singh A."/>
            <person name="Wilkins M.J."/>
            <person name="Karaoz U."/>
            <person name="Brodie E.L."/>
            <person name="Williams K.H."/>
            <person name="Hubbard S.S."/>
            <person name="Banfield J.F."/>
        </authorList>
    </citation>
    <scope>NUCLEOTIDE SEQUENCE [LARGE SCALE GENOMIC DNA]</scope>
</reference>
<accession>A0A1F5ZRY1</accession>
<evidence type="ECO:0000313" key="3">
    <source>
        <dbReference type="EMBL" id="OGG15094.1"/>
    </source>
</evidence>
<proteinExistence type="predicted"/>
<dbReference type="Proteomes" id="UP000177383">
    <property type="component" value="Unassembled WGS sequence"/>
</dbReference>
<evidence type="ECO:0000256" key="1">
    <source>
        <dbReference type="SAM" id="MobiDB-lite"/>
    </source>
</evidence>
<keyword evidence="2" id="KW-0472">Membrane</keyword>
<evidence type="ECO:0000256" key="2">
    <source>
        <dbReference type="SAM" id="Phobius"/>
    </source>
</evidence>
<sequence>MIDKSKNEGKSVLTPVVAGVMGAAAGAAAVMLASKNNREKVVNTVSDIREKGMKFGRHLRKNMDQLKKETQDTKRTLRKKLPRKTHK</sequence>
<feature type="region of interest" description="Disordered" evidence="1">
    <location>
        <begin position="59"/>
        <end position="87"/>
    </location>
</feature>
<keyword evidence="2" id="KW-1133">Transmembrane helix</keyword>
<feature type="transmembrane region" description="Helical" evidence="2">
    <location>
        <begin position="12"/>
        <end position="33"/>
    </location>
</feature>
<dbReference type="AlphaFoldDB" id="A0A1F5ZRY1"/>
<keyword evidence="2" id="KW-0812">Transmembrane</keyword>
<dbReference type="EMBL" id="MFJE01000005">
    <property type="protein sequence ID" value="OGG15094.1"/>
    <property type="molecule type" value="Genomic_DNA"/>
</dbReference>
<name>A0A1F5ZRY1_9BACT</name>
<dbReference type="STRING" id="1798375.A2773_04350"/>